<feature type="compositionally biased region" description="Gly residues" evidence="1">
    <location>
        <begin position="147"/>
        <end position="156"/>
    </location>
</feature>
<feature type="domain" description="CS" evidence="2">
    <location>
        <begin position="13"/>
        <end position="103"/>
    </location>
</feature>
<evidence type="ECO:0000256" key="1">
    <source>
        <dbReference type="SAM" id="MobiDB-lite"/>
    </source>
</evidence>
<dbReference type="InterPro" id="IPR008978">
    <property type="entry name" value="HSP20-like_chaperone"/>
</dbReference>
<feature type="region of interest" description="Disordered" evidence="1">
    <location>
        <begin position="137"/>
        <end position="156"/>
    </location>
</feature>
<name>A0A914XFM7_9BILA</name>
<dbReference type="PANTHER" id="PTHR12356:SF18">
    <property type="entry name" value="NUDC DOMAIN-CONTAINING PROTEIN 2"/>
    <property type="match status" value="1"/>
</dbReference>
<evidence type="ECO:0000259" key="2">
    <source>
        <dbReference type="PROSITE" id="PS51203"/>
    </source>
</evidence>
<dbReference type="Gene3D" id="1.20.5.740">
    <property type="entry name" value="Single helix bin"/>
    <property type="match status" value="1"/>
</dbReference>
<dbReference type="InterPro" id="IPR007052">
    <property type="entry name" value="CS_dom"/>
</dbReference>
<dbReference type="AlphaFoldDB" id="A0A914XFM7"/>
<dbReference type="Gene3D" id="2.60.40.790">
    <property type="match status" value="1"/>
</dbReference>
<dbReference type="GO" id="GO:0051082">
    <property type="term" value="F:unfolded protein binding"/>
    <property type="evidence" value="ECO:0007669"/>
    <property type="project" value="TreeGrafter"/>
</dbReference>
<proteinExistence type="predicted"/>
<protein>
    <submittedName>
        <fullName evidence="4">CS domain-containing protein</fullName>
    </submittedName>
</protein>
<dbReference type="WBParaSite" id="PSAMB.scaffold789size41346.g8804.t1">
    <property type="protein sequence ID" value="PSAMB.scaffold789size41346.g8804.t1"/>
    <property type="gene ID" value="PSAMB.scaffold789size41346.g8804"/>
</dbReference>
<dbReference type="Proteomes" id="UP000887566">
    <property type="component" value="Unplaced"/>
</dbReference>
<dbReference type="InterPro" id="IPR037898">
    <property type="entry name" value="NudC_fam"/>
</dbReference>
<accession>A0A914XFM7</accession>
<evidence type="ECO:0000313" key="4">
    <source>
        <dbReference type="WBParaSite" id="PSAMB.scaffold789size41346.g8804.t1"/>
    </source>
</evidence>
<dbReference type="PROSITE" id="PS51203">
    <property type="entry name" value="CS"/>
    <property type="match status" value="1"/>
</dbReference>
<dbReference type="Pfam" id="PF04969">
    <property type="entry name" value="CS"/>
    <property type="match status" value="1"/>
</dbReference>
<dbReference type="GO" id="GO:0006457">
    <property type="term" value="P:protein folding"/>
    <property type="evidence" value="ECO:0007669"/>
    <property type="project" value="TreeGrafter"/>
</dbReference>
<sequence>MADFSEKNGIAECVVPWGRWWQTVDEVHIEASLDEPVTTKDLAIVIKNNRISLTVKGKVFFQGELCKVIQADESTWTLEDKKLIRILLAKANPGADNLWSALLANTEDDYAVHPFTLDEMQKKLTLERFQKEHPGMDFSGADITGNYHGGGPQLPQ</sequence>
<dbReference type="GO" id="GO:0005737">
    <property type="term" value="C:cytoplasm"/>
    <property type="evidence" value="ECO:0007669"/>
    <property type="project" value="TreeGrafter"/>
</dbReference>
<evidence type="ECO:0000313" key="3">
    <source>
        <dbReference type="Proteomes" id="UP000887566"/>
    </source>
</evidence>
<reference evidence="4" key="1">
    <citation type="submission" date="2022-11" db="UniProtKB">
        <authorList>
            <consortium name="WormBaseParasite"/>
        </authorList>
    </citation>
    <scope>IDENTIFICATION</scope>
</reference>
<keyword evidence="3" id="KW-1185">Reference proteome</keyword>
<dbReference type="PANTHER" id="PTHR12356">
    <property type="entry name" value="NUCLEAR MOVEMENT PROTEIN NUDC"/>
    <property type="match status" value="1"/>
</dbReference>
<organism evidence="3 4">
    <name type="scientific">Plectus sambesii</name>
    <dbReference type="NCBI Taxonomy" id="2011161"/>
    <lineage>
        <taxon>Eukaryota</taxon>
        <taxon>Metazoa</taxon>
        <taxon>Ecdysozoa</taxon>
        <taxon>Nematoda</taxon>
        <taxon>Chromadorea</taxon>
        <taxon>Plectida</taxon>
        <taxon>Plectina</taxon>
        <taxon>Plectoidea</taxon>
        <taxon>Plectidae</taxon>
        <taxon>Plectus</taxon>
    </lineage>
</organism>
<dbReference type="SUPFAM" id="SSF49764">
    <property type="entry name" value="HSP20-like chaperones"/>
    <property type="match status" value="1"/>
</dbReference>